<dbReference type="InterPro" id="IPR050639">
    <property type="entry name" value="SSR_resolvase"/>
</dbReference>
<dbReference type="SUPFAM" id="SSF53041">
    <property type="entry name" value="Resolvase-like"/>
    <property type="match status" value="1"/>
</dbReference>
<evidence type="ECO:0000259" key="4">
    <source>
        <dbReference type="SMART" id="SM00857"/>
    </source>
</evidence>
<feature type="domain" description="Resolvase/invertase-type recombinase catalytic" evidence="4">
    <location>
        <begin position="10"/>
        <end position="156"/>
    </location>
</feature>
<evidence type="ECO:0000313" key="6">
    <source>
        <dbReference type="Proteomes" id="UP001059824"/>
    </source>
</evidence>
<dbReference type="Gene3D" id="3.40.50.1390">
    <property type="entry name" value="Resolvase, N-terminal catalytic domain"/>
    <property type="match status" value="1"/>
</dbReference>
<proteinExistence type="predicted"/>
<keyword evidence="3" id="KW-0175">Coiled coil</keyword>
<dbReference type="SMART" id="SM00857">
    <property type="entry name" value="Resolvase"/>
    <property type="match status" value="1"/>
</dbReference>
<dbReference type="GO" id="GO:0000150">
    <property type="term" value="F:DNA strand exchange activity"/>
    <property type="evidence" value="ECO:0007669"/>
    <property type="project" value="InterPro"/>
</dbReference>
<dbReference type="InterPro" id="IPR036162">
    <property type="entry name" value="Resolvase-like_N_sf"/>
</dbReference>
<keyword evidence="2" id="KW-0233">DNA recombination</keyword>
<dbReference type="PANTHER" id="PTHR30461:SF2">
    <property type="entry name" value="SERINE RECOMBINASE PINE-RELATED"/>
    <property type="match status" value="1"/>
</dbReference>
<dbReference type="EMBL" id="CP045921">
    <property type="protein sequence ID" value="QHN43024.1"/>
    <property type="molecule type" value="Genomic_DNA"/>
</dbReference>
<keyword evidence="1" id="KW-0238">DNA-binding</keyword>
<dbReference type="Proteomes" id="UP001059824">
    <property type="component" value="Chromosome"/>
</dbReference>
<feature type="coiled-coil region" evidence="3">
    <location>
        <begin position="458"/>
        <end position="485"/>
    </location>
</feature>
<evidence type="ECO:0000256" key="1">
    <source>
        <dbReference type="ARBA" id="ARBA00023125"/>
    </source>
</evidence>
<dbReference type="AlphaFoldDB" id="A0A857MKA6"/>
<dbReference type="RefSeq" id="WP_260762778.1">
    <property type="nucleotide sequence ID" value="NZ_CP045921.1"/>
</dbReference>
<sequence>MFQDSKQRNAVLAVRVSTVGQGIDGDSPEAQIEQGKRYAPAHGINITKILTYLESAAGDNQPMQHVIDYAIDPKNDIDVILVKSIDRFTRAGAMVYEQLKKQLEPRGVHLEDMYGVISNAKINTLEHLGMEYKWSVTTPSRKTELLEAERAKDEVRDILTRMIGSEIRYTQIGYWSRAALYGYETSKLETVNGKRAILVPQTDQAPIIRKMYDMRASGIYSDDQIADEMNRLGFQTPIKVIRDKLDRTKIVRRSGGKKMTGKLLRVYVAKTIYAGVNTEKWTGDKPVLCKFDGLVSIELWNKANRGKISIALNPDDPDHPTVTRAPKQEKFAKKNVYNEEFPYRKVVLCPECSNPLLGSASRGKSGKYYPAYHCSHHGHYFRVPKGEFDDKINQFIERVIVDPARFDEVLKAVQTVWEQRQVRVQDEGELRDKKREELEAQMRVIVDKMRLVSSPTAIKYMEEDLTKIEQQINDLDARKGELETQGGVDMPTILKYIEYFVEHLKELLIDHCNPILRARYFGVLFDKMPSYAEIDCGTPENEKVPEVNELFKLVLSGTSSLVR</sequence>
<dbReference type="KEGG" id="mama:GII36_04165"/>
<name>A0A857MKA6_9BACT</name>
<dbReference type="InterPro" id="IPR006119">
    <property type="entry name" value="Resolv_N"/>
</dbReference>
<accession>A0A857MKA6</accession>
<evidence type="ECO:0000256" key="2">
    <source>
        <dbReference type="ARBA" id="ARBA00023172"/>
    </source>
</evidence>
<dbReference type="Gene3D" id="3.90.1750.20">
    <property type="entry name" value="Putative Large Serine Recombinase, Chain B, Domain 2"/>
    <property type="match status" value="1"/>
</dbReference>
<gene>
    <name evidence="5" type="ORF">GII36_04165</name>
</gene>
<reference evidence="5" key="1">
    <citation type="journal article" date="2021" name="Nat. Microbiol.">
        <title>Cocultivation of an ultrasmall environmental parasitic bacterium with lytic ability against bacteria associated with wastewater foams.</title>
        <authorList>
            <person name="Batinovic S."/>
            <person name="Rose J.J.A."/>
            <person name="Ratcliffe J."/>
            <person name="Seviour R.J."/>
            <person name="Petrovski S."/>
        </authorList>
    </citation>
    <scope>NUCLEOTIDE SEQUENCE</scope>
    <source>
        <strain evidence="5">JR1</strain>
    </source>
</reference>
<dbReference type="CDD" id="cd00338">
    <property type="entry name" value="Ser_Recombinase"/>
    <property type="match status" value="1"/>
</dbReference>
<organism evidence="5 6">
    <name type="scientific">Candidatus Mycosynbacter amalyticus</name>
    <dbReference type="NCBI Taxonomy" id="2665156"/>
    <lineage>
        <taxon>Bacteria</taxon>
        <taxon>Candidatus Saccharimonadota</taxon>
        <taxon>Candidatus Saccharimonadota incertae sedis</taxon>
        <taxon>Candidatus Mycosynbacter</taxon>
    </lineage>
</organism>
<dbReference type="InterPro" id="IPR038109">
    <property type="entry name" value="DNA_bind_recomb_sf"/>
</dbReference>
<dbReference type="Pfam" id="PF00239">
    <property type="entry name" value="Resolvase"/>
    <property type="match status" value="1"/>
</dbReference>
<evidence type="ECO:0000313" key="5">
    <source>
        <dbReference type="EMBL" id="QHN43024.1"/>
    </source>
</evidence>
<dbReference type="GO" id="GO:0003677">
    <property type="term" value="F:DNA binding"/>
    <property type="evidence" value="ECO:0007669"/>
    <property type="project" value="UniProtKB-KW"/>
</dbReference>
<keyword evidence="6" id="KW-1185">Reference proteome</keyword>
<evidence type="ECO:0000256" key="3">
    <source>
        <dbReference type="SAM" id="Coils"/>
    </source>
</evidence>
<protein>
    <recommendedName>
        <fullName evidence="4">Resolvase/invertase-type recombinase catalytic domain-containing protein</fullName>
    </recommendedName>
</protein>
<dbReference type="PANTHER" id="PTHR30461">
    <property type="entry name" value="DNA-INVERTASE FROM LAMBDOID PROPHAGE"/>
    <property type="match status" value="1"/>
</dbReference>